<dbReference type="InterPro" id="IPR016037">
    <property type="entry name" value="DHQ_synth_AroB"/>
</dbReference>
<dbReference type="InterPro" id="IPR050071">
    <property type="entry name" value="Dehydroquinate_synthase"/>
</dbReference>
<keyword evidence="11" id="KW-0479">Metal-binding</keyword>
<sequence length="341" mass="37574">MKLIRVKAEHNYDVEIGVQYSSAIKQILNGHNKVLILAPASLIKQYKLKESKNLSLLSTPNGESQKNSKFLELIWKKAASAGIERTDAIIGFGGGATTDVAGFAAATWLRGINWYAIPTSLAGMVDAGIGGKTGINSAAGKNLIGSFYSPKKVFIDPDFLDSLPKRDIAAGMAEVIKCGFISDYKILNLVQDDFLDYPQLISRAVKVKADVVSKDFKESKLREILNYGHTLGHAIEKDSKYKLRHGEAVSIGMVFAAELSKELADLSQDAVSLHRELLANFNLPLTYGKSRWNSLSVLLMQDKKVKQSRLRFIGINRIGKPVWLEDVSLSTLAKVYERISK</sequence>
<dbReference type="GO" id="GO:0005737">
    <property type="term" value="C:cytoplasm"/>
    <property type="evidence" value="ECO:0007669"/>
    <property type="project" value="UniProtKB-SubCell"/>
</dbReference>
<evidence type="ECO:0000256" key="17">
    <source>
        <dbReference type="ARBA" id="ARBA00023285"/>
    </source>
</evidence>
<keyword evidence="9" id="KW-0963">Cytoplasm</keyword>
<evidence type="ECO:0000256" key="14">
    <source>
        <dbReference type="ARBA" id="ARBA00023027"/>
    </source>
</evidence>
<evidence type="ECO:0000259" key="19">
    <source>
        <dbReference type="Pfam" id="PF24621"/>
    </source>
</evidence>
<comment type="cofactor">
    <cofactor evidence="2">
        <name>NAD(+)</name>
        <dbReference type="ChEBI" id="CHEBI:57540"/>
    </cofactor>
</comment>
<dbReference type="EC" id="4.2.3.4" evidence="7"/>
<comment type="subcellular location">
    <subcellularLocation>
        <location evidence="4">Cytoplasm</location>
    </subcellularLocation>
</comment>
<dbReference type="GO" id="GO:0003856">
    <property type="term" value="F:3-dehydroquinate synthase activity"/>
    <property type="evidence" value="ECO:0007669"/>
    <property type="project" value="UniProtKB-EC"/>
</dbReference>
<dbReference type="CDD" id="cd08195">
    <property type="entry name" value="DHQS"/>
    <property type="match status" value="1"/>
</dbReference>
<feature type="domain" description="3-dehydroquinate synthase C-terminal" evidence="19">
    <location>
        <begin position="171"/>
        <end position="305"/>
    </location>
</feature>
<dbReference type="Pfam" id="PF24621">
    <property type="entry name" value="DHQS_C"/>
    <property type="match status" value="1"/>
</dbReference>
<proteinExistence type="inferred from homology"/>
<evidence type="ECO:0000256" key="4">
    <source>
        <dbReference type="ARBA" id="ARBA00004496"/>
    </source>
</evidence>
<evidence type="ECO:0000256" key="3">
    <source>
        <dbReference type="ARBA" id="ARBA00001941"/>
    </source>
</evidence>
<dbReference type="GO" id="GO:0009073">
    <property type="term" value="P:aromatic amino acid family biosynthetic process"/>
    <property type="evidence" value="ECO:0007669"/>
    <property type="project" value="UniProtKB-KW"/>
</dbReference>
<dbReference type="GO" id="GO:0046872">
    <property type="term" value="F:metal ion binding"/>
    <property type="evidence" value="ECO:0007669"/>
    <property type="project" value="UniProtKB-KW"/>
</dbReference>
<dbReference type="SUPFAM" id="SSF56796">
    <property type="entry name" value="Dehydroquinate synthase-like"/>
    <property type="match status" value="1"/>
</dbReference>
<evidence type="ECO:0000256" key="15">
    <source>
        <dbReference type="ARBA" id="ARBA00023141"/>
    </source>
</evidence>
<gene>
    <name evidence="20" type="ORF">UFOPK1505_00514</name>
</gene>
<comment type="cofactor">
    <cofactor evidence="3">
        <name>Co(2+)</name>
        <dbReference type="ChEBI" id="CHEBI:48828"/>
    </cofactor>
</comment>
<evidence type="ECO:0000256" key="16">
    <source>
        <dbReference type="ARBA" id="ARBA00023239"/>
    </source>
</evidence>
<evidence type="ECO:0000256" key="8">
    <source>
        <dbReference type="ARBA" id="ARBA00017684"/>
    </source>
</evidence>
<evidence type="ECO:0000259" key="18">
    <source>
        <dbReference type="Pfam" id="PF01761"/>
    </source>
</evidence>
<dbReference type="InterPro" id="IPR030960">
    <property type="entry name" value="DHQS/DOIS_N"/>
</dbReference>
<dbReference type="AlphaFoldDB" id="A0A6J6C859"/>
<comment type="catalytic activity">
    <reaction evidence="1">
        <text>7-phospho-2-dehydro-3-deoxy-D-arabino-heptonate = 3-dehydroquinate + phosphate</text>
        <dbReference type="Rhea" id="RHEA:21968"/>
        <dbReference type="ChEBI" id="CHEBI:32364"/>
        <dbReference type="ChEBI" id="CHEBI:43474"/>
        <dbReference type="ChEBI" id="CHEBI:58394"/>
        <dbReference type="EC" id="4.2.3.4"/>
    </reaction>
</comment>
<organism evidence="20">
    <name type="scientific">freshwater metagenome</name>
    <dbReference type="NCBI Taxonomy" id="449393"/>
    <lineage>
        <taxon>unclassified sequences</taxon>
        <taxon>metagenomes</taxon>
        <taxon>ecological metagenomes</taxon>
    </lineage>
</organism>
<evidence type="ECO:0000256" key="9">
    <source>
        <dbReference type="ARBA" id="ARBA00022490"/>
    </source>
</evidence>
<keyword evidence="10" id="KW-0028">Amino-acid biosynthesis</keyword>
<evidence type="ECO:0000256" key="7">
    <source>
        <dbReference type="ARBA" id="ARBA00013031"/>
    </source>
</evidence>
<evidence type="ECO:0000313" key="20">
    <source>
        <dbReference type="EMBL" id="CAB4546428.1"/>
    </source>
</evidence>
<comment type="similarity">
    <text evidence="6">Belongs to the sugar phosphate cyclases superfamily. Dehydroquinate synthase family.</text>
</comment>
<evidence type="ECO:0000256" key="11">
    <source>
        <dbReference type="ARBA" id="ARBA00022723"/>
    </source>
</evidence>
<keyword evidence="13" id="KW-0862">Zinc</keyword>
<dbReference type="PIRSF" id="PIRSF001455">
    <property type="entry name" value="DHQ_synth"/>
    <property type="match status" value="1"/>
</dbReference>
<keyword evidence="12" id="KW-0547">Nucleotide-binding</keyword>
<feature type="domain" description="3-dehydroquinate synthase N-terminal" evidence="18">
    <location>
        <begin position="59"/>
        <end position="169"/>
    </location>
</feature>
<dbReference type="GO" id="GO:0000166">
    <property type="term" value="F:nucleotide binding"/>
    <property type="evidence" value="ECO:0007669"/>
    <property type="project" value="UniProtKB-KW"/>
</dbReference>
<evidence type="ECO:0000256" key="1">
    <source>
        <dbReference type="ARBA" id="ARBA00001393"/>
    </source>
</evidence>
<keyword evidence="17" id="KW-0170">Cobalt</keyword>
<reference evidence="20" key="1">
    <citation type="submission" date="2020-05" db="EMBL/GenBank/DDBJ databases">
        <authorList>
            <person name="Chiriac C."/>
            <person name="Salcher M."/>
            <person name="Ghai R."/>
            <person name="Kavagutti S V."/>
        </authorList>
    </citation>
    <scope>NUCLEOTIDE SEQUENCE</scope>
</reference>
<keyword evidence="16" id="KW-0456">Lyase</keyword>
<protein>
    <recommendedName>
        <fullName evidence="8">3-dehydroquinate synthase</fullName>
        <ecNumber evidence="7">4.2.3.4</ecNumber>
    </recommendedName>
</protein>
<dbReference type="PANTHER" id="PTHR43622:SF7">
    <property type="entry name" value="3-DEHYDROQUINATE SYNTHASE, CHLOROPLASTIC"/>
    <property type="match status" value="1"/>
</dbReference>
<evidence type="ECO:0000256" key="6">
    <source>
        <dbReference type="ARBA" id="ARBA00005412"/>
    </source>
</evidence>
<dbReference type="InterPro" id="IPR056179">
    <property type="entry name" value="DHQS_C"/>
</dbReference>
<dbReference type="InterPro" id="IPR030963">
    <property type="entry name" value="DHQ_synth_fam"/>
</dbReference>
<evidence type="ECO:0000256" key="5">
    <source>
        <dbReference type="ARBA" id="ARBA00004661"/>
    </source>
</evidence>
<dbReference type="Pfam" id="PF01761">
    <property type="entry name" value="DHQ_synthase"/>
    <property type="match status" value="1"/>
</dbReference>
<dbReference type="EMBL" id="CAEZSS010000080">
    <property type="protein sequence ID" value="CAB4546428.1"/>
    <property type="molecule type" value="Genomic_DNA"/>
</dbReference>
<keyword evidence="14" id="KW-0520">NAD</keyword>
<dbReference type="NCBIfam" id="TIGR01357">
    <property type="entry name" value="aroB"/>
    <property type="match status" value="1"/>
</dbReference>
<evidence type="ECO:0000256" key="2">
    <source>
        <dbReference type="ARBA" id="ARBA00001911"/>
    </source>
</evidence>
<keyword evidence="15" id="KW-0057">Aromatic amino acid biosynthesis</keyword>
<name>A0A6J6C859_9ZZZZ</name>
<dbReference type="Gene3D" id="1.20.1090.10">
    <property type="entry name" value="Dehydroquinate synthase-like - alpha domain"/>
    <property type="match status" value="1"/>
</dbReference>
<comment type="pathway">
    <text evidence="5">Metabolic intermediate biosynthesis; chorismate biosynthesis; chorismate from D-erythrose 4-phosphate and phosphoenolpyruvate: step 2/7.</text>
</comment>
<evidence type="ECO:0000256" key="13">
    <source>
        <dbReference type="ARBA" id="ARBA00022833"/>
    </source>
</evidence>
<dbReference type="PANTHER" id="PTHR43622">
    <property type="entry name" value="3-DEHYDROQUINATE SYNTHASE"/>
    <property type="match status" value="1"/>
</dbReference>
<dbReference type="Gene3D" id="3.40.50.1970">
    <property type="match status" value="1"/>
</dbReference>
<evidence type="ECO:0000256" key="12">
    <source>
        <dbReference type="ARBA" id="ARBA00022741"/>
    </source>
</evidence>
<evidence type="ECO:0000256" key="10">
    <source>
        <dbReference type="ARBA" id="ARBA00022605"/>
    </source>
</evidence>
<dbReference type="GO" id="GO:0008652">
    <property type="term" value="P:amino acid biosynthetic process"/>
    <property type="evidence" value="ECO:0007669"/>
    <property type="project" value="UniProtKB-KW"/>
</dbReference>
<accession>A0A6J6C859</accession>